<name>A0A9D1GY73_9ACTN</name>
<dbReference type="SUPFAM" id="SSF54593">
    <property type="entry name" value="Glyoxalase/Bleomycin resistance protein/Dihydroxybiphenyl dioxygenase"/>
    <property type="match status" value="1"/>
</dbReference>
<feature type="domain" description="Glyoxalase/Bleomycin resistance-like N-terminal" evidence="1">
    <location>
        <begin position="5"/>
        <end position="32"/>
    </location>
</feature>
<dbReference type="PANTHER" id="PTHR36503">
    <property type="entry name" value="BLR2520 PROTEIN"/>
    <property type="match status" value="1"/>
</dbReference>
<dbReference type="Proteomes" id="UP000886842">
    <property type="component" value="Unassembled WGS sequence"/>
</dbReference>
<proteinExistence type="predicted"/>
<protein>
    <submittedName>
        <fullName evidence="2">Glyoxalase</fullName>
    </submittedName>
</protein>
<sequence>MHDMIFVNLPVADIARSRTFFTDLGYSFNEDFCDGKALALVLGESQCAMLLETSWFATFHDAGTADATKQKECLVALSARSKEEVDTLVDKAVSLGATEGRSQDLGFLYGRSYDDLDGHTWEIIWMDQAGPQQG</sequence>
<dbReference type="Pfam" id="PF22677">
    <property type="entry name" value="Ble-like_N"/>
    <property type="match status" value="1"/>
</dbReference>
<reference evidence="2" key="2">
    <citation type="journal article" date="2021" name="PeerJ">
        <title>Extensive microbial diversity within the chicken gut microbiome revealed by metagenomics and culture.</title>
        <authorList>
            <person name="Gilroy R."/>
            <person name="Ravi A."/>
            <person name="Getino M."/>
            <person name="Pursley I."/>
            <person name="Horton D.L."/>
            <person name="Alikhan N.F."/>
            <person name="Baker D."/>
            <person name="Gharbi K."/>
            <person name="Hall N."/>
            <person name="Watson M."/>
            <person name="Adriaenssens E.M."/>
            <person name="Foster-Nyarko E."/>
            <person name="Jarju S."/>
            <person name="Secka A."/>
            <person name="Antonio M."/>
            <person name="Oren A."/>
            <person name="Chaudhuri R.R."/>
            <person name="La Ragione R."/>
            <person name="Hildebrand F."/>
            <person name="Pallen M.J."/>
        </authorList>
    </citation>
    <scope>NUCLEOTIDE SEQUENCE</scope>
    <source>
        <strain evidence="2">ChiGjej1B1-24693</strain>
    </source>
</reference>
<evidence type="ECO:0000313" key="3">
    <source>
        <dbReference type="Proteomes" id="UP000886842"/>
    </source>
</evidence>
<gene>
    <name evidence="2" type="ORF">IAA98_05345</name>
</gene>
<organism evidence="2 3">
    <name type="scientific">Candidatus Avipropionibacterium avicola</name>
    <dbReference type="NCBI Taxonomy" id="2840701"/>
    <lineage>
        <taxon>Bacteria</taxon>
        <taxon>Bacillati</taxon>
        <taxon>Actinomycetota</taxon>
        <taxon>Actinomycetes</taxon>
        <taxon>Propionibacteriales</taxon>
        <taxon>Propionibacteriaceae</taxon>
        <taxon>Propionibacteriaceae incertae sedis</taxon>
        <taxon>Candidatus Avipropionibacterium</taxon>
    </lineage>
</organism>
<dbReference type="InterPro" id="IPR029068">
    <property type="entry name" value="Glyas_Bleomycin-R_OHBP_Dase"/>
</dbReference>
<dbReference type="PANTHER" id="PTHR36503:SF2">
    <property type="entry name" value="BLR2408 PROTEIN"/>
    <property type="match status" value="1"/>
</dbReference>
<accession>A0A9D1GY73</accession>
<evidence type="ECO:0000259" key="1">
    <source>
        <dbReference type="Pfam" id="PF22677"/>
    </source>
</evidence>
<dbReference type="AlphaFoldDB" id="A0A9D1GY73"/>
<evidence type="ECO:0000313" key="2">
    <source>
        <dbReference type="EMBL" id="HIT74990.1"/>
    </source>
</evidence>
<dbReference type="InterPro" id="IPR053863">
    <property type="entry name" value="Glyoxy/Ble-like_N"/>
</dbReference>
<dbReference type="EMBL" id="DVLP01000160">
    <property type="protein sequence ID" value="HIT74990.1"/>
    <property type="molecule type" value="Genomic_DNA"/>
</dbReference>
<comment type="caution">
    <text evidence="2">The sequence shown here is derived from an EMBL/GenBank/DDBJ whole genome shotgun (WGS) entry which is preliminary data.</text>
</comment>
<dbReference type="Gene3D" id="3.10.180.10">
    <property type="entry name" value="2,3-Dihydroxybiphenyl 1,2-Dioxygenase, domain 1"/>
    <property type="match status" value="1"/>
</dbReference>
<reference evidence="2" key="1">
    <citation type="submission" date="2020-10" db="EMBL/GenBank/DDBJ databases">
        <authorList>
            <person name="Gilroy R."/>
        </authorList>
    </citation>
    <scope>NUCLEOTIDE SEQUENCE</scope>
    <source>
        <strain evidence="2">ChiGjej1B1-24693</strain>
    </source>
</reference>